<dbReference type="PANTHER" id="PTHR30037:SF4">
    <property type="entry name" value="DNA-3-METHYLADENINE GLYCOSYLASE I"/>
    <property type="match status" value="1"/>
</dbReference>
<dbReference type="InterPro" id="IPR052891">
    <property type="entry name" value="DNA-3mA_glycosylase"/>
</dbReference>
<name>A0A0F9CPF6_9ZZZZ</name>
<dbReference type="GO" id="GO:0006284">
    <property type="term" value="P:base-excision repair"/>
    <property type="evidence" value="ECO:0007669"/>
    <property type="project" value="InterPro"/>
</dbReference>
<evidence type="ECO:0000313" key="1">
    <source>
        <dbReference type="EMBL" id="KKL07551.1"/>
    </source>
</evidence>
<feature type="non-terminal residue" evidence="1">
    <location>
        <position position="128"/>
    </location>
</feature>
<dbReference type="EMBL" id="LAZR01043246">
    <property type="protein sequence ID" value="KKL07551.1"/>
    <property type="molecule type" value="Genomic_DNA"/>
</dbReference>
<dbReference type="AlphaFoldDB" id="A0A0F9CPF6"/>
<dbReference type="InterPro" id="IPR011257">
    <property type="entry name" value="DNA_glycosylase"/>
</dbReference>
<dbReference type="Gene3D" id="1.10.340.30">
    <property type="entry name" value="Hypothetical protein, domain 2"/>
    <property type="match status" value="1"/>
</dbReference>
<dbReference type="PANTHER" id="PTHR30037">
    <property type="entry name" value="DNA-3-METHYLADENINE GLYCOSYLASE 1"/>
    <property type="match status" value="1"/>
</dbReference>
<gene>
    <name evidence="1" type="ORF">LCGC14_2584880</name>
</gene>
<dbReference type="InterPro" id="IPR005019">
    <property type="entry name" value="Adenine_glyco"/>
</dbReference>
<dbReference type="SUPFAM" id="SSF48150">
    <property type="entry name" value="DNA-glycosylase"/>
    <property type="match status" value="1"/>
</dbReference>
<comment type="caution">
    <text evidence="1">The sequence shown here is derived from an EMBL/GenBank/DDBJ whole genome shotgun (WGS) entry which is preliminary data.</text>
</comment>
<protein>
    <recommendedName>
        <fullName evidence="2">DNA-3-methyladenine glycosylase I</fullName>
    </recommendedName>
</protein>
<dbReference type="GO" id="GO:0008725">
    <property type="term" value="F:DNA-3-methyladenine glycosylase activity"/>
    <property type="evidence" value="ECO:0007669"/>
    <property type="project" value="InterPro"/>
</dbReference>
<proteinExistence type="predicted"/>
<dbReference type="Pfam" id="PF03352">
    <property type="entry name" value="Adenine_glyco"/>
    <property type="match status" value="1"/>
</dbReference>
<accession>A0A0F9CPF6</accession>
<sequence length="128" mass="15311">MKCPWSTTHPLLEEYHDNEWGTPIHNDIRHFEFFTMDLFQAGLSWLTILKKREGFRDALDGFDFRKIVHYDEAKIQELLGNEKIIRNQLKIRATINNAQKFLEVIDEFGSFDNYIWQFTEGKTIHNSF</sequence>
<reference evidence="1" key="1">
    <citation type="journal article" date="2015" name="Nature">
        <title>Complex archaea that bridge the gap between prokaryotes and eukaryotes.</title>
        <authorList>
            <person name="Spang A."/>
            <person name="Saw J.H."/>
            <person name="Jorgensen S.L."/>
            <person name="Zaremba-Niedzwiedzka K."/>
            <person name="Martijn J."/>
            <person name="Lind A.E."/>
            <person name="van Eijk R."/>
            <person name="Schleper C."/>
            <person name="Guy L."/>
            <person name="Ettema T.J."/>
        </authorList>
    </citation>
    <scope>NUCLEOTIDE SEQUENCE</scope>
</reference>
<evidence type="ECO:0008006" key="2">
    <source>
        <dbReference type="Google" id="ProtNLM"/>
    </source>
</evidence>
<organism evidence="1">
    <name type="scientific">marine sediment metagenome</name>
    <dbReference type="NCBI Taxonomy" id="412755"/>
    <lineage>
        <taxon>unclassified sequences</taxon>
        <taxon>metagenomes</taxon>
        <taxon>ecological metagenomes</taxon>
    </lineage>
</organism>